<accession>A0AA86N1Z1</accession>
<proteinExistence type="predicted"/>
<protein>
    <recommendedName>
        <fullName evidence="3">Lipoprotein</fullName>
    </recommendedName>
</protein>
<reference evidence="1" key="1">
    <citation type="submission" date="2022-10" db="EMBL/GenBank/DDBJ databases">
        <authorList>
            <person name="Koch H."/>
        </authorList>
    </citation>
    <scope>NUCLEOTIDE SEQUENCE</scope>
    <source>
        <strain evidence="1">DNF</strain>
    </source>
</reference>
<evidence type="ECO:0008006" key="3">
    <source>
        <dbReference type="Google" id="ProtNLM"/>
    </source>
</evidence>
<dbReference type="Proteomes" id="UP001179121">
    <property type="component" value="Chromosome"/>
</dbReference>
<dbReference type="KEGG" id="nti:DNFV4_03688"/>
<dbReference type="RefSeq" id="WP_289270307.1">
    <property type="nucleotide sequence ID" value="NZ_OX365700.1"/>
</dbReference>
<keyword evidence="2" id="KW-1185">Reference proteome</keyword>
<dbReference type="PROSITE" id="PS51257">
    <property type="entry name" value="PROKAR_LIPOPROTEIN"/>
    <property type="match status" value="1"/>
</dbReference>
<evidence type="ECO:0000313" key="2">
    <source>
        <dbReference type="Proteomes" id="UP001179121"/>
    </source>
</evidence>
<dbReference type="AlphaFoldDB" id="A0AA86N1Z1"/>
<sequence>MRRMSYVIAAVLALSLSGCSYLFYPKADHYLTQAKGTTGVQTIENLTTMLEASAKAALDPTTYQAAMDDLHNQVHALDQSFCGVTEQQAKTVTYAKAVTLKQELWAVFKRLWKQRHDQGMRVAHLDLFAKRLQELRETVRLL</sequence>
<evidence type="ECO:0000313" key="1">
    <source>
        <dbReference type="EMBL" id="CAI4033252.1"/>
    </source>
</evidence>
<name>A0AA86N1Z1_9BACT</name>
<dbReference type="EMBL" id="OX365700">
    <property type="protein sequence ID" value="CAI4033252.1"/>
    <property type="molecule type" value="Genomic_DNA"/>
</dbReference>
<organism evidence="1 2">
    <name type="scientific">Nitrospira tepida</name>
    <dbReference type="NCBI Taxonomy" id="2973512"/>
    <lineage>
        <taxon>Bacteria</taxon>
        <taxon>Pseudomonadati</taxon>
        <taxon>Nitrospirota</taxon>
        <taxon>Nitrospiria</taxon>
        <taxon>Nitrospirales</taxon>
        <taxon>Nitrospiraceae</taxon>
        <taxon>Nitrospira</taxon>
    </lineage>
</organism>
<gene>
    <name evidence="1" type="ORF">DNFV4_03688</name>
</gene>